<gene>
    <name evidence="1" type="ORF">SDC9_87788</name>
</gene>
<dbReference type="EMBL" id="VSSQ01009258">
    <property type="protein sequence ID" value="MPM41138.1"/>
    <property type="molecule type" value="Genomic_DNA"/>
</dbReference>
<evidence type="ECO:0000313" key="1">
    <source>
        <dbReference type="EMBL" id="MPM41138.1"/>
    </source>
</evidence>
<dbReference type="AlphaFoldDB" id="A0A644ZLB4"/>
<reference evidence="1" key="1">
    <citation type="submission" date="2019-08" db="EMBL/GenBank/DDBJ databases">
        <authorList>
            <person name="Kucharzyk K."/>
            <person name="Murdoch R.W."/>
            <person name="Higgins S."/>
            <person name="Loffler F."/>
        </authorList>
    </citation>
    <scope>NUCLEOTIDE SEQUENCE</scope>
</reference>
<name>A0A644ZLB4_9ZZZZ</name>
<sequence length="43" mass="4573">MDLDIIHILDADAMLQSNSDGVAGQVREVGRFAEQTTDAPGSK</sequence>
<protein>
    <submittedName>
        <fullName evidence="1">Uncharacterized protein</fullName>
    </submittedName>
</protein>
<proteinExistence type="predicted"/>
<organism evidence="1">
    <name type="scientific">bioreactor metagenome</name>
    <dbReference type="NCBI Taxonomy" id="1076179"/>
    <lineage>
        <taxon>unclassified sequences</taxon>
        <taxon>metagenomes</taxon>
        <taxon>ecological metagenomes</taxon>
    </lineage>
</organism>
<accession>A0A644ZLB4</accession>
<comment type="caution">
    <text evidence="1">The sequence shown here is derived from an EMBL/GenBank/DDBJ whole genome shotgun (WGS) entry which is preliminary data.</text>
</comment>